<proteinExistence type="inferred from homology"/>
<keyword evidence="3" id="KW-1185">Reference proteome</keyword>
<keyword evidence="2" id="KW-0479">Metal-binding</keyword>
<protein>
    <submittedName>
        <fullName evidence="4">Cytochrome P450 76AD1-like</fullName>
    </submittedName>
</protein>
<dbReference type="InterPro" id="IPR036396">
    <property type="entry name" value="Cyt_P450_sf"/>
</dbReference>
<keyword evidence="2" id="KW-0560">Oxidoreductase</keyword>
<keyword evidence="2" id="KW-0503">Monooxygenase</keyword>
<dbReference type="Proteomes" id="UP000813463">
    <property type="component" value="Chromosome 1"/>
</dbReference>
<organism evidence="3 4">
    <name type="scientific">Spinacia oleracea</name>
    <name type="common">Spinach</name>
    <dbReference type="NCBI Taxonomy" id="3562"/>
    <lineage>
        <taxon>Eukaryota</taxon>
        <taxon>Viridiplantae</taxon>
        <taxon>Streptophyta</taxon>
        <taxon>Embryophyta</taxon>
        <taxon>Tracheophyta</taxon>
        <taxon>Spermatophyta</taxon>
        <taxon>Magnoliopsida</taxon>
        <taxon>eudicotyledons</taxon>
        <taxon>Gunneridae</taxon>
        <taxon>Pentapetalae</taxon>
        <taxon>Caryophyllales</taxon>
        <taxon>Chenopodiaceae</taxon>
        <taxon>Chenopodioideae</taxon>
        <taxon>Anserineae</taxon>
        <taxon>Spinacia</taxon>
    </lineage>
</organism>
<dbReference type="PRINTS" id="PR00463">
    <property type="entry name" value="EP450I"/>
</dbReference>
<dbReference type="InterPro" id="IPR002401">
    <property type="entry name" value="Cyt_P450_E_grp-I"/>
</dbReference>
<reference evidence="3" key="1">
    <citation type="journal article" date="2021" name="Nat. Commun.">
        <title>Genomic analyses provide insights into spinach domestication and the genetic basis of agronomic traits.</title>
        <authorList>
            <person name="Cai X."/>
            <person name="Sun X."/>
            <person name="Xu C."/>
            <person name="Sun H."/>
            <person name="Wang X."/>
            <person name="Ge C."/>
            <person name="Zhang Z."/>
            <person name="Wang Q."/>
            <person name="Fei Z."/>
            <person name="Jiao C."/>
            <person name="Wang Q."/>
        </authorList>
    </citation>
    <scope>NUCLEOTIDE SEQUENCE [LARGE SCALE GENOMIC DNA]</scope>
    <source>
        <strain evidence="3">cv. Varoflay</strain>
    </source>
</reference>
<evidence type="ECO:0000313" key="4">
    <source>
        <dbReference type="RefSeq" id="XP_056690409.1"/>
    </source>
</evidence>
<dbReference type="PANTHER" id="PTHR47950:SF12">
    <property type="entry name" value="CYTOCHROME P450 76AD1-LIKE"/>
    <property type="match status" value="1"/>
</dbReference>
<accession>A0ABM3R469</accession>
<dbReference type="RefSeq" id="XP_056690409.1">
    <property type="nucleotide sequence ID" value="XM_056834431.1"/>
</dbReference>
<evidence type="ECO:0000256" key="2">
    <source>
        <dbReference type="RuleBase" id="RU000461"/>
    </source>
</evidence>
<gene>
    <name evidence="4" type="primary">LOC110786795</name>
</gene>
<comment type="similarity">
    <text evidence="1 2">Belongs to the cytochrome P450 family.</text>
</comment>
<dbReference type="PROSITE" id="PS00086">
    <property type="entry name" value="CYTOCHROME_P450"/>
    <property type="match status" value="1"/>
</dbReference>
<keyword evidence="2" id="KW-0349">Heme</keyword>
<dbReference type="InterPro" id="IPR001128">
    <property type="entry name" value="Cyt_P450"/>
</dbReference>
<sequence>MRSGKTCLSLPHKTLDIFDAGTDTTSSTFEWAMAELIRNPEMMEKVQQEIEQVLGKDKQIQESDFIKLPYLQAIIKETLRLHPPTVFLLPRKADVDVELYGYIVPKDAQILVNLWAIGRDPQVWENPEVFAPERFLGSDVDVKGRDFGLLPFGAGRRICPGMNLAIRMLTLMLATLLQFFNWKLQQGVNPKDLDMDEKFGIALQKTKPLKIIPVLKY</sequence>
<name>A0ABM3R469_SPIOL</name>
<dbReference type="SUPFAM" id="SSF48264">
    <property type="entry name" value="Cytochrome P450"/>
    <property type="match status" value="1"/>
</dbReference>
<dbReference type="PRINTS" id="PR00385">
    <property type="entry name" value="P450"/>
</dbReference>
<evidence type="ECO:0000313" key="3">
    <source>
        <dbReference type="Proteomes" id="UP000813463"/>
    </source>
</evidence>
<reference evidence="4" key="2">
    <citation type="submission" date="2025-08" db="UniProtKB">
        <authorList>
            <consortium name="RefSeq"/>
        </authorList>
    </citation>
    <scope>IDENTIFICATION</scope>
    <source>
        <tissue evidence="4">Leaf</tissue>
    </source>
</reference>
<dbReference type="Pfam" id="PF00067">
    <property type="entry name" value="p450"/>
    <property type="match status" value="1"/>
</dbReference>
<dbReference type="PANTHER" id="PTHR47950">
    <property type="entry name" value="CYTOCHROME P450, FAMILY 76, SUBFAMILY C, POLYPEPTIDE 5-RELATED"/>
    <property type="match status" value="1"/>
</dbReference>
<evidence type="ECO:0000256" key="1">
    <source>
        <dbReference type="ARBA" id="ARBA00010617"/>
    </source>
</evidence>
<dbReference type="GeneID" id="110786795"/>
<dbReference type="Gene3D" id="1.10.630.10">
    <property type="entry name" value="Cytochrome P450"/>
    <property type="match status" value="1"/>
</dbReference>
<dbReference type="InterPro" id="IPR017972">
    <property type="entry name" value="Cyt_P450_CS"/>
</dbReference>
<keyword evidence="2" id="KW-0408">Iron</keyword>